<keyword evidence="9" id="KW-0378">Hydrolase</keyword>
<dbReference type="AlphaFoldDB" id="A0A4Y8Q6L4"/>
<evidence type="ECO:0000256" key="3">
    <source>
        <dbReference type="ARBA" id="ARBA00005141"/>
    </source>
</evidence>
<dbReference type="CDD" id="cd01630">
    <property type="entry name" value="HAD_KDO-like"/>
    <property type="match status" value="1"/>
</dbReference>
<sequence length="403" mass="45286">MSKRSKEESSSVNSPVEQKVVAFIPARGGSKSIPLKNIANFCGKPLLYWTLQAAEQAGCIDEIYVATDHEEIHNTVESFGFSKVRVISRSEESATDTASTESVMLEFAEEHPCSHIVLIQATSPLLEAADLTAAFAQYMETKADSLVSVVRQKRFVWEQDERNRISPLNYDYRQRPRRQDWTGYLVENGAMYITRRELLLATGCRISGAIVGYEMSEASYFELDEPSDWVIAEGLKMRTSPPCHFDRINLLVCDVDGVLTDAGMYYSTSGEEMKKFNTRDGKGIELLKQCGIHVMLLTSEHISVVERRGVKLHADYVHMGIKDKKGFLDKFYEEHPQYSFASTAYIGDDVNDLESMRHAYLAAAPSDASEQILRIADYVCTKKGGEGCVRELCDIIVLGRNHE</sequence>
<dbReference type="PANTHER" id="PTHR21485">
    <property type="entry name" value="HAD SUPERFAMILY MEMBERS CMAS AND KDSC"/>
    <property type="match status" value="1"/>
</dbReference>
<dbReference type="CDD" id="cd02513">
    <property type="entry name" value="CMP-NeuAc_Synthase"/>
    <property type="match status" value="1"/>
</dbReference>
<dbReference type="SUPFAM" id="SSF56784">
    <property type="entry name" value="HAD-like"/>
    <property type="match status" value="1"/>
</dbReference>
<dbReference type="GO" id="GO:0016788">
    <property type="term" value="F:hydrolase activity, acting on ester bonds"/>
    <property type="evidence" value="ECO:0007669"/>
    <property type="project" value="InterPro"/>
</dbReference>
<dbReference type="InterPro" id="IPR010023">
    <property type="entry name" value="KdsC_fam"/>
</dbReference>
<comment type="pathway">
    <text evidence="3">Amino-sugar metabolism; N-acetylneuraminate metabolism.</text>
</comment>
<dbReference type="Pfam" id="PF08282">
    <property type="entry name" value="Hydrolase_3"/>
    <property type="match status" value="1"/>
</dbReference>
<dbReference type="InterPro" id="IPR036412">
    <property type="entry name" value="HAD-like_sf"/>
</dbReference>
<dbReference type="NCBIfam" id="TIGR01670">
    <property type="entry name" value="KdsC-phosphatas"/>
    <property type="match status" value="1"/>
</dbReference>
<evidence type="ECO:0000313" key="12">
    <source>
        <dbReference type="Proteomes" id="UP000298246"/>
    </source>
</evidence>
<dbReference type="InterPro" id="IPR003329">
    <property type="entry name" value="Cytidylyl_trans"/>
</dbReference>
<dbReference type="InterPro" id="IPR050793">
    <property type="entry name" value="CMP-NeuNAc_synthase"/>
</dbReference>
<evidence type="ECO:0000256" key="6">
    <source>
        <dbReference type="ARBA" id="ARBA00011881"/>
    </source>
</evidence>
<keyword evidence="10" id="KW-0460">Magnesium</keyword>
<dbReference type="SFLD" id="SFLDG01136">
    <property type="entry name" value="C1.6:_Phosphoserine_Phosphatas"/>
    <property type="match status" value="1"/>
</dbReference>
<dbReference type="GO" id="GO:0046872">
    <property type="term" value="F:metal ion binding"/>
    <property type="evidence" value="ECO:0007669"/>
    <property type="project" value="UniProtKB-KW"/>
</dbReference>
<proteinExistence type="inferred from homology"/>
<keyword evidence="12" id="KW-1185">Reference proteome</keyword>
<comment type="catalytic activity">
    <reaction evidence="1">
        <text>an N-acylneuraminate + CTP = a CMP-N-acyl-beta-neuraminate + diphosphate</text>
        <dbReference type="Rhea" id="RHEA:11344"/>
        <dbReference type="ChEBI" id="CHEBI:33019"/>
        <dbReference type="ChEBI" id="CHEBI:37563"/>
        <dbReference type="ChEBI" id="CHEBI:60073"/>
        <dbReference type="ChEBI" id="CHEBI:68671"/>
        <dbReference type="EC" id="2.7.7.43"/>
    </reaction>
</comment>
<name>A0A4Y8Q6L4_9BACL</name>
<evidence type="ECO:0000256" key="4">
    <source>
        <dbReference type="ARBA" id="ARBA00005893"/>
    </source>
</evidence>
<evidence type="ECO:0000256" key="5">
    <source>
        <dbReference type="ARBA" id="ARBA00010726"/>
    </source>
</evidence>
<comment type="similarity">
    <text evidence="5">Belongs to the CMP-NeuNAc synthase family.</text>
</comment>
<evidence type="ECO:0000313" key="11">
    <source>
        <dbReference type="EMBL" id="TFE89313.1"/>
    </source>
</evidence>
<comment type="cofactor">
    <cofactor evidence="2">
        <name>Mg(2+)</name>
        <dbReference type="ChEBI" id="CHEBI:18420"/>
    </cofactor>
</comment>
<comment type="subunit">
    <text evidence="6">Homotetramer.</text>
</comment>
<dbReference type="SUPFAM" id="SSF53448">
    <property type="entry name" value="Nucleotide-diphospho-sugar transferases"/>
    <property type="match status" value="1"/>
</dbReference>
<comment type="similarity">
    <text evidence="4">Belongs to the KdsC family.</text>
</comment>
<dbReference type="RefSeq" id="WP_134751379.1">
    <property type="nucleotide sequence ID" value="NZ_MYFO02000005.1"/>
</dbReference>
<dbReference type="UniPathway" id="UPA00628"/>
<dbReference type="Proteomes" id="UP000298246">
    <property type="component" value="Unassembled WGS sequence"/>
</dbReference>
<dbReference type="Gene3D" id="3.90.550.10">
    <property type="entry name" value="Spore Coat Polysaccharide Biosynthesis Protein SpsA, Chain A"/>
    <property type="match status" value="1"/>
</dbReference>
<dbReference type="EC" id="2.7.7.43" evidence="7"/>
<evidence type="ECO:0000256" key="7">
    <source>
        <dbReference type="ARBA" id="ARBA00012491"/>
    </source>
</evidence>
<dbReference type="GO" id="GO:0006054">
    <property type="term" value="P:N-acetylneuraminate metabolic process"/>
    <property type="evidence" value="ECO:0007669"/>
    <property type="project" value="UniProtKB-UniPathway"/>
</dbReference>
<evidence type="ECO:0000256" key="1">
    <source>
        <dbReference type="ARBA" id="ARBA00001862"/>
    </source>
</evidence>
<dbReference type="Pfam" id="PF02348">
    <property type="entry name" value="CTP_transf_3"/>
    <property type="match status" value="1"/>
</dbReference>
<dbReference type="EMBL" id="MYFO01000007">
    <property type="protein sequence ID" value="TFE89313.1"/>
    <property type="molecule type" value="Genomic_DNA"/>
</dbReference>
<comment type="caution">
    <text evidence="11">The sequence shown here is derived from an EMBL/GenBank/DDBJ whole genome shotgun (WGS) entry which is preliminary data.</text>
</comment>
<dbReference type="InterPro" id="IPR029044">
    <property type="entry name" value="Nucleotide-diphossugar_trans"/>
</dbReference>
<keyword evidence="8" id="KW-0479">Metal-binding</keyword>
<evidence type="ECO:0000256" key="2">
    <source>
        <dbReference type="ARBA" id="ARBA00001946"/>
    </source>
</evidence>
<dbReference type="InterPro" id="IPR023214">
    <property type="entry name" value="HAD_sf"/>
</dbReference>
<accession>A0A4Y8Q6L4</accession>
<dbReference type="PANTHER" id="PTHR21485:SF3">
    <property type="entry name" value="N-ACYLNEURAMINATE CYTIDYLYLTRANSFERASE"/>
    <property type="match status" value="1"/>
</dbReference>
<evidence type="ECO:0000256" key="9">
    <source>
        <dbReference type="ARBA" id="ARBA00022801"/>
    </source>
</evidence>
<organism evidence="11 12">
    <name type="scientific">Paenibacillus athensensis</name>
    <dbReference type="NCBI Taxonomy" id="1967502"/>
    <lineage>
        <taxon>Bacteria</taxon>
        <taxon>Bacillati</taxon>
        <taxon>Bacillota</taxon>
        <taxon>Bacilli</taxon>
        <taxon>Bacillales</taxon>
        <taxon>Paenibacillaceae</taxon>
        <taxon>Paenibacillus</taxon>
    </lineage>
</organism>
<dbReference type="Gene3D" id="3.40.50.1000">
    <property type="entry name" value="HAD superfamily/HAD-like"/>
    <property type="match status" value="1"/>
</dbReference>
<evidence type="ECO:0000256" key="8">
    <source>
        <dbReference type="ARBA" id="ARBA00022723"/>
    </source>
</evidence>
<dbReference type="OrthoDB" id="9805604at2"/>
<gene>
    <name evidence="11" type="ORF">B5M42_07615</name>
</gene>
<reference evidence="11 12" key="1">
    <citation type="submission" date="2017-03" db="EMBL/GenBank/DDBJ databases">
        <title>Isolation of Levoglucosan Utilizing Bacteria.</title>
        <authorList>
            <person name="Arya A.S."/>
        </authorList>
    </citation>
    <scope>NUCLEOTIDE SEQUENCE [LARGE SCALE GENOMIC DNA]</scope>
    <source>
        <strain evidence="11 12">MEC069</strain>
    </source>
</reference>
<dbReference type="GO" id="GO:0008781">
    <property type="term" value="F:N-acylneuraminate cytidylyltransferase activity"/>
    <property type="evidence" value="ECO:0007669"/>
    <property type="project" value="UniProtKB-EC"/>
</dbReference>
<dbReference type="SFLD" id="SFLDS00003">
    <property type="entry name" value="Haloacid_Dehalogenase"/>
    <property type="match status" value="1"/>
</dbReference>
<protein>
    <recommendedName>
        <fullName evidence="7">N-acylneuraminate cytidylyltransferase</fullName>
        <ecNumber evidence="7">2.7.7.43</ecNumber>
    </recommendedName>
</protein>
<dbReference type="SFLD" id="SFLDG01138">
    <property type="entry name" value="C1.6.2:_Deoxy-d-mannose-octulo"/>
    <property type="match status" value="1"/>
</dbReference>
<evidence type="ECO:0000256" key="10">
    <source>
        <dbReference type="ARBA" id="ARBA00022842"/>
    </source>
</evidence>